<feature type="region of interest" description="Disordered" evidence="2">
    <location>
        <begin position="497"/>
        <end position="558"/>
    </location>
</feature>
<comment type="caution">
    <text evidence="3">The sequence shown here is derived from an EMBL/GenBank/DDBJ whole genome shotgun (WGS) entry which is preliminary data.</text>
</comment>
<feature type="compositionally biased region" description="Polar residues" evidence="2">
    <location>
        <begin position="1069"/>
        <end position="1078"/>
    </location>
</feature>
<dbReference type="Proteomes" id="UP000224006">
    <property type="component" value="Chromosome VIII"/>
</dbReference>
<feature type="region of interest" description="Disordered" evidence="2">
    <location>
        <begin position="328"/>
        <end position="364"/>
    </location>
</feature>
<evidence type="ECO:0000256" key="2">
    <source>
        <dbReference type="SAM" id="MobiDB-lite"/>
    </source>
</evidence>
<dbReference type="GeneID" id="40313442"/>
<sequence>MTVGTFHNESCDLIFTDMDASDDSVAGGDELVDVGYCQSSMPSVGADCSDRQVAGVDLDSKDEHDNFEILQYRLMQEEEKSWVLNQQLEDDQMAHSQLRQQLAALEDEHQRLQTEYSAVTELFADKELRKLRLLAEETLSQADARTRVLLAEGVAVVCILARKWRSQELQAEFEKNSLDHLQLARLSLTQCAEDATETREEPHLGTGTSGEDMVVPALRPTVKDEGDARVRAAEKTNLCEDKDTHVAALVAPEASLQVQVECASIPNAAGAKPTAPNAVALNAGMRKSLSTRQADSWAAGCTERVDARLTTGSGSVSARNLLTSRQTIAAGSQASPNPSRTARLNPVNESSLAVSSRPAPTRAPLRRVESERFFAPAGGRRTGAEATRQVAGRREAEKRAVLSRTLSSCPTPRANEVKRPLAAKACASENVETAGATRPRIRGCLSFSSVCSGKSASTRGSGALSFRGERKSTTIENCKQPGLAVAAVAKARQSRAALETSRGRATARGQRQGTHSRGAVCEGNRERLKESPLVPTESCTPGGLNTIADGGNADPAGESRAELGELARDRAVEISSSLRPNSNETTLGFHSACAGATVASTVEGDLCTSLHTPGDDLICQVRPRTGMPVSSGPCSTPGAAVPLVPEGSSAPFSGLAPVPLLVPASPGKGGAQGSAGAGLPDSAHMPTPVASAGSTLPPGRSSTLVDSTVPRGASKLPPLPPSHTASMQQTRPRNEARASDDADPRKMRVRPVHGGDGHQSSAVVALRTGAPPTDGERAASSQLEKRACTSSTARLIPSPSGPRTAPAQARKSEEQEIPPQPEMLSAIQGGLAGSDKSRAQLVKMAGERGASHEDLGERSSRSHGKAAVGEWDLAPRPSSQETCLMSGHGAGAQEAVGREPPVVTADAADFRGAKAQALLIRRRSTSRSAGRMAHSIKPKRKTTLKDGGNCTGNEHPTPILDGNSMAKARLAAGRASTAFLGVKGDPSLDCARTVIDPQNRPACTADLFSSSAPAETLATLCRTSRPGTAQSVPVLSCHPDRSLDVAPCEQLRSEHALVCPGLLGNPSGSCPNGPSAASETRGPPVLTDGGVSPIGGQCETSMSTAAALKAKASSGAVCSQILPSRAAPNVAALQPIAGAYPVAGGGALGAVAISNNMDRRAPVAPGKNDSTGTVVALTYAGKAGMGSTSFGSPASSVYASRPNLDASAGTEMKAVARSDASLCHPSCMPLQEFSASVGRPGGVPTPASLAHAGAHAAALGGRDVMGASQLASPKELRGRGSTLRPLPQPGVPGSAPVVRDSVGSAARIAVIPNTIHVASVFAGPENGPAGAVRVTQCGNAGVAVPRLNKKERSSMPLFHETAPVPAAPTVQPLAWPVGTSGSCPPPVLQNAYVRYTVPARESVEQGSAGSPLAVKCAPLRGSTGAAVNASSAAVRWGRSADGRLHSDSAQRSLSSESEQPLLGDRASTVSSTVRSPTESGSASHGAVRLFPAESGGGRLVYPLGAGCWARRVAPNETRRSGGSGSAGGWGGNQSAAAGGFTQSGSQRQATDSLNGGPSQLPFRRSIPAEPASAAAAPMQPARPGSVEHCHANAAAPKEGASVHQQPLPQWMPYPQRLSDPCHATPWSATPMQHFQPQPGLRMHVSQAVPHDKFLAGGLSPVRATYAPVSTAAQHGMSGPVQGGSCYIMFHTGPYNPGQSMRACFPSS</sequence>
<dbReference type="RefSeq" id="XP_029217326.1">
    <property type="nucleotide sequence ID" value="XM_029366866.1"/>
</dbReference>
<feature type="region of interest" description="Disordered" evidence="2">
    <location>
        <begin position="1516"/>
        <end position="1564"/>
    </location>
</feature>
<protein>
    <submittedName>
        <fullName evidence="3">Uncharacterized protein</fullName>
    </submittedName>
</protein>
<feature type="compositionally biased region" description="Low complexity" evidence="2">
    <location>
        <begin position="497"/>
        <end position="513"/>
    </location>
</feature>
<organism evidence="3 4">
    <name type="scientific">Besnoitia besnoiti</name>
    <name type="common">Apicomplexan protozoan</name>
    <dbReference type="NCBI Taxonomy" id="94643"/>
    <lineage>
        <taxon>Eukaryota</taxon>
        <taxon>Sar</taxon>
        <taxon>Alveolata</taxon>
        <taxon>Apicomplexa</taxon>
        <taxon>Conoidasida</taxon>
        <taxon>Coccidia</taxon>
        <taxon>Eucoccidiorida</taxon>
        <taxon>Eimeriorina</taxon>
        <taxon>Sarcocystidae</taxon>
        <taxon>Besnoitia</taxon>
    </lineage>
</organism>
<dbReference type="VEuPathDB" id="ToxoDB:BESB_085160"/>
<feature type="region of interest" description="Disordered" evidence="2">
    <location>
        <begin position="667"/>
        <end position="819"/>
    </location>
</feature>
<dbReference type="KEGG" id="bbes:BESB_085160"/>
<evidence type="ECO:0000313" key="4">
    <source>
        <dbReference type="Proteomes" id="UP000224006"/>
    </source>
</evidence>
<feature type="region of interest" description="Disordered" evidence="2">
    <location>
        <begin position="1443"/>
        <end position="1486"/>
    </location>
</feature>
<name>A0A2A9MCI3_BESBE</name>
<feature type="compositionally biased region" description="Polar residues" evidence="2">
    <location>
        <begin position="328"/>
        <end position="354"/>
    </location>
</feature>
<accession>A0A2A9MCI3</accession>
<reference evidence="3 4" key="1">
    <citation type="submission" date="2017-09" db="EMBL/GenBank/DDBJ databases">
        <title>Genome sequencing of Besnoitia besnoiti strain Bb-Ger1.</title>
        <authorList>
            <person name="Schares G."/>
            <person name="Venepally P."/>
            <person name="Lorenzi H.A."/>
        </authorList>
    </citation>
    <scope>NUCLEOTIDE SEQUENCE [LARGE SCALE GENOMIC DNA]</scope>
    <source>
        <strain evidence="3 4">Bb-Ger1</strain>
    </source>
</reference>
<feature type="compositionally biased region" description="Gly residues" evidence="2">
    <location>
        <begin position="667"/>
        <end position="676"/>
    </location>
</feature>
<feature type="coiled-coil region" evidence="1">
    <location>
        <begin position="88"/>
        <end position="122"/>
    </location>
</feature>
<gene>
    <name evidence="3" type="ORF">BESB_085160</name>
</gene>
<keyword evidence="4" id="KW-1185">Reference proteome</keyword>
<feature type="region of interest" description="Disordered" evidence="2">
    <location>
        <begin position="843"/>
        <end position="867"/>
    </location>
</feature>
<feature type="compositionally biased region" description="Gly residues" evidence="2">
    <location>
        <begin position="1521"/>
        <end position="1531"/>
    </location>
</feature>
<feature type="compositionally biased region" description="Polar residues" evidence="2">
    <location>
        <begin position="1449"/>
        <end position="1458"/>
    </location>
</feature>
<feature type="region of interest" description="Disordered" evidence="2">
    <location>
        <begin position="923"/>
        <end position="961"/>
    </location>
</feature>
<proteinExistence type="predicted"/>
<dbReference type="EMBL" id="NWUJ01000009">
    <property type="protein sequence ID" value="PFH33317.1"/>
    <property type="molecule type" value="Genomic_DNA"/>
</dbReference>
<feature type="compositionally biased region" description="Basic and acidic residues" evidence="2">
    <location>
        <begin position="845"/>
        <end position="860"/>
    </location>
</feature>
<keyword evidence="1" id="KW-0175">Coiled coil</keyword>
<feature type="compositionally biased region" description="Polar residues" evidence="2">
    <location>
        <begin position="1540"/>
        <end position="1557"/>
    </location>
</feature>
<dbReference type="OrthoDB" id="330329at2759"/>
<evidence type="ECO:0000313" key="3">
    <source>
        <dbReference type="EMBL" id="PFH33317.1"/>
    </source>
</evidence>
<feature type="region of interest" description="Disordered" evidence="2">
    <location>
        <begin position="1069"/>
        <end position="1094"/>
    </location>
</feature>
<evidence type="ECO:0000256" key="1">
    <source>
        <dbReference type="SAM" id="Coils"/>
    </source>
</evidence>
<feature type="compositionally biased region" description="Polar residues" evidence="2">
    <location>
        <begin position="1467"/>
        <end position="1482"/>
    </location>
</feature>
<feature type="compositionally biased region" description="Basic and acidic residues" evidence="2">
    <location>
        <begin position="732"/>
        <end position="746"/>
    </location>
</feature>